<evidence type="ECO:0000313" key="4">
    <source>
        <dbReference type="Proteomes" id="UP001597048"/>
    </source>
</evidence>
<accession>A0ABW3KCT5</accession>
<dbReference type="InterPro" id="IPR004714">
    <property type="entry name" value="Cyt_oxidase_maturation_cbb3"/>
</dbReference>
<organism evidence="3 4">
    <name type="scientific">Oceanisphaera ostreae</name>
    <dbReference type="NCBI Taxonomy" id="914151"/>
    <lineage>
        <taxon>Bacteria</taxon>
        <taxon>Pseudomonadati</taxon>
        <taxon>Pseudomonadota</taxon>
        <taxon>Gammaproteobacteria</taxon>
        <taxon>Aeromonadales</taxon>
        <taxon>Aeromonadaceae</taxon>
        <taxon>Oceanisphaera</taxon>
    </lineage>
</organism>
<feature type="region of interest" description="Disordered" evidence="1">
    <location>
        <begin position="45"/>
        <end position="90"/>
    </location>
</feature>
<feature type="transmembrane region" description="Helical" evidence="2">
    <location>
        <begin position="6"/>
        <end position="30"/>
    </location>
</feature>
<dbReference type="Pfam" id="PF03597">
    <property type="entry name" value="FixS"/>
    <property type="match status" value="1"/>
</dbReference>
<dbReference type="PANTHER" id="PTHR41532:SF1">
    <property type="entry name" value="FIXS PROTEIN"/>
    <property type="match status" value="1"/>
</dbReference>
<keyword evidence="2" id="KW-0472">Membrane</keyword>
<dbReference type="RefSeq" id="WP_379556655.1">
    <property type="nucleotide sequence ID" value="NZ_JBHTJS010000002.1"/>
</dbReference>
<evidence type="ECO:0000256" key="1">
    <source>
        <dbReference type="SAM" id="MobiDB-lite"/>
    </source>
</evidence>
<feature type="compositionally biased region" description="Low complexity" evidence="1">
    <location>
        <begin position="60"/>
        <end position="71"/>
    </location>
</feature>
<keyword evidence="2" id="KW-0812">Transmembrane</keyword>
<sequence>MTDNVDVWYFMIPIAMVFVGIALVLFFWSVKSDQFEDLDRHGSSILFDDDNASHQQAQRQSSESLSSTPDSSQPPPSDTTNQQSKAPHEH</sequence>
<dbReference type="NCBIfam" id="TIGR00847">
    <property type="entry name" value="ccoS"/>
    <property type="match status" value="1"/>
</dbReference>
<name>A0ABW3KCT5_9GAMM</name>
<protein>
    <submittedName>
        <fullName evidence="3">Cbb3-type cytochrome oxidase assembly protein CcoS</fullName>
    </submittedName>
</protein>
<comment type="caution">
    <text evidence="3">The sequence shown here is derived from an EMBL/GenBank/DDBJ whole genome shotgun (WGS) entry which is preliminary data.</text>
</comment>
<evidence type="ECO:0000256" key="2">
    <source>
        <dbReference type="SAM" id="Phobius"/>
    </source>
</evidence>
<dbReference type="EMBL" id="JBHTJS010000002">
    <property type="protein sequence ID" value="MFD1006732.1"/>
    <property type="molecule type" value="Genomic_DNA"/>
</dbReference>
<evidence type="ECO:0000313" key="3">
    <source>
        <dbReference type="EMBL" id="MFD1006732.1"/>
    </source>
</evidence>
<gene>
    <name evidence="3" type="primary">ccoS</name>
    <name evidence="3" type="ORF">ACFQ1C_00925</name>
</gene>
<dbReference type="Proteomes" id="UP001597048">
    <property type="component" value="Unassembled WGS sequence"/>
</dbReference>
<reference evidence="4" key="1">
    <citation type="journal article" date="2019" name="Int. J. Syst. Evol. Microbiol.">
        <title>The Global Catalogue of Microorganisms (GCM) 10K type strain sequencing project: providing services to taxonomists for standard genome sequencing and annotation.</title>
        <authorList>
            <consortium name="The Broad Institute Genomics Platform"/>
            <consortium name="The Broad Institute Genome Sequencing Center for Infectious Disease"/>
            <person name="Wu L."/>
            <person name="Ma J."/>
        </authorList>
    </citation>
    <scope>NUCLEOTIDE SEQUENCE [LARGE SCALE GENOMIC DNA]</scope>
    <source>
        <strain evidence="4">CCUG 60525</strain>
    </source>
</reference>
<keyword evidence="4" id="KW-1185">Reference proteome</keyword>
<keyword evidence="2" id="KW-1133">Transmembrane helix</keyword>
<proteinExistence type="predicted"/>
<dbReference type="PANTHER" id="PTHR41532">
    <property type="entry name" value="FIXS PROTEIN"/>
    <property type="match status" value="1"/>
</dbReference>